<gene>
    <name evidence="20" type="primary">yidC</name>
    <name evidence="20" type="ORF">FNH13_01365</name>
</gene>
<dbReference type="GO" id="GO:0005886">
    <property type="term" value="C:plasma membrane"/>
    <property type="evidence" value="ECO:0007669"/>
    <property type="project" value="UniProtKB-SubCell"/>
</dbReference>
<keyword evidence="21" id="KW-1185">Reference proteome</keyword>
<keyword evidence="6 16" id="KW-0812">Transmembrane</keyword>
<feature type="region of interest" description="Disordered" evidence="17">
    <location>
        <begin position="267"/>
        <end position="333"/>
    </location>
</feature>
<dbReference type="NCBIfam" id="TIGR03592">
    <property type="entry name" value="yidC_oxa1_cterm"/>
    <property type="match status" value="1"/>
</dbReference>
<organism evidence="20 21">
    <name type="scientific">Ornithinimicrobium ciconiae</name>
    <dbReference type="NCBI Taxonomy" id="2594265"/>
    <lineage>
        <taxon>Bacteria</taxon>
        <taxon>Bacillati</taxon>
        <taxon>Actinomycetota</taxon>
        <taxon>Actinomycetes</taxon>
        <taxon>Micrococcales</taxon>
        <taxon>Ornithinimicrobiaceae</taxon>
        <taxon>Ornithinimicrobium</taxon>
    </lineage>
</organism>
<evidence type="ECO:0000256" key="14">
    <source>
        <dbReference type="ARBA" id="ARBA00033245"/>
    </source>
</evidence>
<comment type="similarity">
    <text evidence="2">Belongs to the OXA1/ALB3/YidC family. Type 1 subfamily.</text>
</comment>
<evidence type="ECO:0000313" key="21">
    <source>
        <dbReference type="Proteomes" id="UP000315395"/>
    </source>
</evidence>
<feature type="transmembrane region" description="Helical" evidence="18">
    <location>
        <begin position="36"/>
        <end position="57"/>
    </location>
</feature>
<evidence type="ECO:0000256" key="3">
    <source>
        <dbReference type="ARBA" id="ARBA00015325"/>
    </source>
</evidence>
<dbReference type="PANTHER" id="PTHR12428">
    <property type="entry name" value="OXA1"/>
    <property type="match status" value="1"/>
</dbReference>
<dbReference type="CDD" id="cd20070">
    <property type="entry name" value="5TM_YidC_Alb3"/>
    <property type="match status" value="1"/>
</dbReference>
<protein>
    <recommendedName>
        <fullName evidence="3">Membrane protein insertase YidC</fullName>
    </recommendedName>
    <alternativeName>
        <fullName evidence="15">Foldase YidC</fullName>
    </alternativeName>
    <alternativeName>
        <fullName evidence="14">Membrane integrase YidC</fullName>
    </alternativeName>
    <alternativeName>
        <fullName evidence="13">Membrane protein YidC</fullName>
    </alternativeName>
</protein>
<comment type="subunit">
    <text evidence="12">Interacts with the Sec translocase complex via SecD. Specifically interacts with transmembrane segments of nascent integral membrane proteins during membrane integration.</text>
</comment>
<keyword evidence="10" id="KW-0143">Chaperone</keyword>
<evidence type="ECO:0000256" key="8">
    <source>
        <dbReference type="ARBA" id="ARBA00022989"/>
    </source>
</evidence>
<accession>A0A516G6Z5</accession>
<feature type="transmembrane region" description="Helical" evidence="18">
    <location>
        <begin position="5"/>
        <end position="24"/>
    </location>
</feature>
<feature type="compositionally biased region" description="Basic residues" evidence="17">
    <location>
        <begin position="318"/>
        <end position="333"/>
    </location>
</feature>
<dbReference type="NCBIfam" id="NF002350">
    <property type="entry name" value="PRK01315.1"/>
    <property type="match status" value="1"/>
</dbReference>
<evidence type="ECO:0000256" key="18">
    <source>
        <dbReference type="SAM" id="Phobius"/>
    </source>
</evidence>
<evidence type="ECO:0000256" key="7">
    <source>
        <dbReference type="ARBA" id="ARBA00022927"/>
    </source>
</evidence>
<evidence type="ECO:0000256" key="2">
    <source>
        <dbReference type="ARBA" id="ARBA00010527"/>
    </source>
</evidence>
<dbReference type="GO" id="GO:0015031">
    <property type="term" value="P:protein transport"/>
    <property type="evidence" value="ECO:0007669"/>
    <property type="project" value="UniProtKB-KW"/>
</dbReference>
<dbReference type="OrthoDB" id="9780552at2"/>
<evidence type="ECO:0000256" key="4">
    <source>
        <dbReference type="ARBA" id="ARBA00022448"/>
    </source>
</evidence>
<feature type="transmembrane region" description="Helical" evidence="18">
    <location>
        <begin position="177"/>
        <end position="197"/>
    </location>
</feature>
<dbReference type="Proteomes" id="UP000315395">
    <property type="component" value="Chromosome"/>
</dbReference>
<evidence type="ECO:0000256" key="15">
    <source>
        <dbReference type="ARBA" id="ARBA00033342"/>
    </source>
</evidence>
<evidence type="ECO:0000256" key="13">
    <source>
        <dbReference type="ARBA" id="ARBA00031538"/>
    </source>
</evidence>
<dbReference type="InterPro" id="IPR047196">
    <property type="entry name" value="YidC_ALB_C"/>
</dbReference>
<keyword evidence="5" id="KW-1003">Cell membrane</keyword>
<dbReference type="InterPro" id="IPR028055">
    <property type="entry name" value="YidC/Oxa/ALB_C"/>
</dbReference>
<proteinExistence type="inferred from homology"/>
<keyword evidence="9 18" id="KW-0472">Membrane</keyword>
<dbReference type="Pfam" id="PF02096">
    <property type="entry name" value="60KD_IMP"/>
    <property type="match status" value="1"/>
</dbReference>
<evidence type="ECO:0000256" key="11">
    <source>
        <dbReference type="ARBA" id="ARBA00025034"/>
    </source>
</evidence>
<dbReference type="GO" id="GO:0032977">
    <property type="term" value="F:membrane insertase activity"/>
    <property type="evidence" value="ECO:0007669"/>
    <property type="project" value="InterPro"/>
</dbReference>
<dbReference type="KEGG" id="orz:FNH13_01365"/>
<evidence type="ECO:0000256" key="1">
    <source>
        <dbReference type="ARBA" id="ARBA00004651"/>
    </source>
</evidence>
<sequence length="333" mass="36925">MLDTLLWPFTWLVSSILAGFHWIFSALGMADSNGLTWALCIVGLVVVLRVMLMPLFVRQIHSQRRMQLIQPELMKIQKKYKGKKDDLSRQKMQEESFALYKKHGTNPFSSCLPIVAQMPFFFALFRILNTVPAIASGKKTVPGFFTQELAGAMNEATILGAKLSSSFLHSDDTSAKILSVVLIIAMSVTTFTTQHQLMRKNMPAAALDNPMARQQKILLYALPLIFAVTGVNFPLGVLIYWTVSNLWTMCQQFYVIRRMPAPGSPAEKALEQRRLAKGKPVTKMQLSSTTDEEESDEAGVGGGTGSAGAARSGQRVQPKSKKRKKGSNRPKGR</sequence>
<dbReference type="RefSeq" id="WP_143781798.1">
    <property type="nucleotide sequence ID" value="NZ_CP041616.1"/>
</dbReference>
<name>A0A516G6Z5_9MICO</name>
<dbReference type="AlphaFoldDB" id="A0A516G6Z5"/>
<evidence type="ECO:0000259" key="19">
    <source>
        <dbReference type="Pfam" id="PF02096"/>
    </source>
</evidence>
<evidence type="ECO:0000256" key="10">
    <source>
        <dbReference type="ARBA" id="ARBA00023186"/>
    </source>
</evidence>
<comment type="function">
    <text evidence="11">Required for the insertion and/or proper folding and/or complex formation of integral membrane proteins into the membrane. Involved in integration of membrane proteins that insert both dependently and independently of the Sec translocase complex, as well as at least some lipoproteins. Aids folding of multispanning membrane proteins.</text>
</comment>
<evidence type="ECO:0000256" key="17">
    <source>
        <dbReference type="SAM" id="MobiDB-lite"/>
    </source>
</evidence>
<keyword evidence="4" id="KW-0813">Transport</keyword>
<feature type="domain" description="Membrane insertase YidC/Oxa/ALB C-terminal" evidence="19">
    <location>
        <begin position="37"/>
        <end position="256"/>
    </location>
</feature>
<evidence type="ECO:0000313" key="20">
    <source>
        <dbReference type="EMBL" id="QDO87140.1"/>
    </source>
</evidence>
<keyword evidence="8 18" id="KW-1133">Transmembrane helix</keyword>
<evidence type="ECO:0000256" key="6">
    <source>
        <dbReference type="ARBA" id="ARBA00022692"/>
    </source>
</evidence>
<evidence type="ECO:0000256" key="9">
    <source>
        <dbReference type="ARBA" id="ARBA00023136"/>
    </source>
</evidence>
<evidence type="ECO:0000256" key="12">
    <source>
        <dbReference type="ARBA" id="ARBA00026028"/>
    </source>
</evidence>
<dbReference type="GO" id="GO:0051205">
    <property type="term" value="P:protein insertion into membrane"/>
    <property type="evidence" value="ECO:0007669"/>
    <property type="project" value="TreeGrafter"/>
</dbReference>
<reference evidence="20 21" key="1">
    <citation type="submission" date="2019-07" db="EMBL/GenBank/DDBJ databases">
        <title>complete genome sequencing of Ornithinimicrobium sp. H23M54.</title>
        <authorList>
            <person name="Bae J.-W."/>
            <person name="Lee S.-Y."/>
        </authorList>
    </citation>
    <scope>NUCLEOTIDE SEQUENCE [LARGE SCALE GENOMIC DNA]</scope>
    <source>
        <strain evidence="20 21">H23M54</strain>
    </source>
</reference>
<evidence type="ECO:0000256" key="16">
    <source>
        <dbReference type="RuleBase" id="RU003945"/>
    </source>
</evidence>
<evidence type="ECO:0000256" key="5">
    <source>
        <dbReference type="ARBA" id="ARBA00022475"/>
    </source>
</evidence>
<comment type="subcellular location">
    <subcellularLocation>
        <location evidence="1">Cell membrane</location>
        <topology evidence="1">Multi-pass membrane protein</topology>
    </subcellularLocation>
    <subcellularLocation>
        <location evidence="16">Membrane</location>
        <topology evidence="16">Multi-pass membrane protein</topology>
    </subcellularLocation>
</comment>
<dbReference type="InterPro" id="IPR001708">
    <property type="entry name" value="YidC/ALB3/OXA1/COX18"/>
</dbReference>
<dbReference type="EMBL" id="CP041616">
    <property type="protein sequence ID" value="QDO87140.1"/>
    <property type="molecule type" value="Genomic_DNA"/>
</dbReference>
<dbReference type="PANTHER" id="PTHR12428:SF65">
    <property type="entry name" value="CYTOCHROME C OXIDASE ASSEMBLY PROTEIN COX18, MITOCHONDRIAL"/>
    <property type="match status" value="1"/>
</dbReference>
<keyword evidence="7" id="KW-0653">Protein transport</keyword>
<feature type="transmembrane region" description="Helical" evidence="18">
    <location>
        <begin position="217"/>
        <end position="241"/>
    </location>
</feature>